<dbReference type="PRINTS" id="PR00081">
    <property type="entry name" value="GDHRDH"/>
</dbReference>
<dbReference type="CDD" id="cd05233">
    <property type="entry name" value="SDR_c"/>
    <property type="match status" value="1"/>
</dbReference>
<comment type="similarity">
    <text evidence="1 3">Belongs to the short-chain dehydrogenases/reductases (SDR) family.</text>
</comment>
<sequence>MKSLSGKKILVTGASNGLGMYLAIHIAMRGGEPILAARSSERLKKLAEVIKVKFGGEVHWYCADLSRDEEWKSILMKIRDEQGPVDAVINNAGVGRFSEVAESNWEDIENMLSVNVTSVFRTTHHVLPELLQHGKGHIVNIASQAGKMATPKSAVYSASKHAVLGFSNALRMEVKNQGVYVTSVNLGPVKTNFFTQADPSGAYQKAVERFMLDPNKVAHKIADSLFTPCREINLPAWMNTGSKLYQLVPSAMEKLLESQFRKK</sequence>
<dbReference type="SUPFAM" id="SSF51735">
    <property type="entry name" value="NAD(P)-binding Rossmann-fold domains"/>
    <property type="match status" value="1"/>
</dbReference>
<comment type="caution">
    <text evidence="5">The sequence shown here is derived from an EMBL/GenBank/DDBJ whole genome shotgun (WGS) entry which is preliminary data.</text>
</comment>
<keyword evidence="2 5" id="KW-0560">Oxidoreductase</keyword>
<accession>A0ABW2K3Z8</accession>
<name>A0ABW2K3Z8_9BACI</name>
<feature type="domain" description="Ketoreductase" evidence="4">
    <location>
        <begin position="7"/>
        <end position="190"/>
    </location>
</feature>
<evidence type="ECO:0000313" key="5">
    <source>
        <dbReference type="EMBL" id="MFC7320776.1"/>
    </source>
</evidence>
<dbReference type="InterPro" id="IPR057326">
    <property type="entry name" value="KR_dom"/>
</dbReference>
<dbReference type="PIRSF" id="PIRSF000126">
    <property type="entry name" value="11-beta-HSD1"/>
    <property type="match status" value="1"/>
</dbReference>
<reference evidence="6" key="1">
    <citation type="journal article" date="2019" name="Int. J. Syst. Evol. Microbiol.">
        <title>The Global Catalogue of Microorganisms (GCM) 10K type strain sequencing project: providing services to taxonomists for standard genome sequencing and annotation.</title>
        <authorList>
            <consortium name="The Broad Institute Genomics Platform"/>
            <consortium name="The Broad Institute Genome Sequencing Center for Infectious Disease"/>
            <person name="Wu L."/>
            <person name="Ma J."/>
        </authorList>
    </citation>
    <scope>NUCLEOTIDE SEQUENCE [LARGE SCALE GENOMIC DNA]</scope>
    <source>
        <strain evidence="6">CCUG 73951</strain>
    </source>
</reference>
<evidence type="ECO:0000256" key="1">
    <source>
        <dbReference type="ARBA" id="ARBA00006484"/>
    </source>
</evidence>
<gene>
    <name evidence="5" type="ORF">ACFQMN_07765</name>
</gene>
<dbReference type="PROSITE" id="PS00061">
    <property type="entry name" value="ADH_SHORT"/>
    <property type="match status" value="1"/>
</dbReference>
<dbReference type="SMART" id="SM00822">
    <property type="entry name" value="PKS_KR"/>
    <property type="match status" value="1"/>
</dbReference>
<dbReference type="Proteomes" id="UP001596494">
    <property type="component" value="Unassembled WGS sequence"/>
</dbReference>
<evidence type="ECO:0000256" key="3">
    <source>
        <dbReference type="RuleBase" id="RU000363"/>
    </source>
</evidence>
<proteinExistence type="inferred from homology"/>
<dbReference type="InterPro" id="IPR002347">
    <property type="entry name" value="SDR_fam"/>
</dbReference>
<dbReference type="Gene3D" id="3.40.50.720">
    <property type="entry name" value="NAD(P)-binding Rossmann-like Domain"/>
    <property type="match status" value="1"/>
</dbReference>
<protein>
    <submittedName>
        <fullName evidence="5">SDR family NAD(P)-dependent oxidoreductase</fullName>
        <ecNumber evidence="5">1.-.-.-</ecNumber>
    </submittedName>
</protein>
<evidence type="ECO:0000256" key="2">
    <source>
        <dbReference type="ARBA" id="ARBA00023002"/>
    </source>
</evidence>
<organism evidence="5 6">
    <name type="scientific">Halobacillus campisalis</name>
    <dbReference type="NCBI Taxonomy" id="435909"/>
    <lineage>
        <taxon>Bacteria</taxon>
        <taxon>Bacillati</taxon>
        <taxon>Bacillota</taxon>
        <taxon>Bacilli</taxon>
        <taxon>Bacillales</taxon>
        <taxon>Bacillaceae</taxon>
        <taxon>Halobacillus</taxon>
    </lineage>
</organism>
<dbReference type="EC" id="1.-.-.-" evidence="5"/>
<dbReference type="RefSeq" id="WP_289214369.1">
    <property type="nucleotide sequence ID" value="NZ_JAPVRC010000001.1"/>
</dbReference>
<evidence type="ECO:0000313" key="6">
    <source>
        <dbReference type="Proteomes" id="UP001596494"/>
    </source>
</evidence>
<keyword evidence="6" id="KW-1185">Reference proteome</keyword>
<evidence type="ECO:0000259" key="4">
    <source>
        <dbReference type="SMART" id="SM00822"/>
    </source>
</evidence>
<dbReference type="Pfam" id="PF00106">
    <property type="entry name" value="adh_short"/>
    <property type="match status" value="1"/>
</dbReference>
<dbReference type="EMBL" id="JBHTBY010000006">
    <property type="protein sequence ID" value="MFC7320776.1"/>
    <property type="molecule type" value="Genomic_DNA"/>
</dbReference>
<dbReference type="InterPro" id="IPR020904">
    <property type="entry name" value="Sc_DH/Rdtase_CS"/>
</dbReference>
<dbReference type="PANTHER" id="PTHR44196:SF1">
    <property type="entry name" value="DEHYDROGENASE_REDUCTASE SDR FAMILY MEMBER 7B"/>
    <property type="match status" value="1"/>
</dbReference>
<dbReference type="PANTHER" id="PTHR44196">
    <property type="entry name" value="DEHYDROGENASE/REDUCTASE SDR FAMILY MEMBER 7B"/>
    <property type="match status" value="1"/>
</dbReference>
<dbReference type="PRINTS" id="PR00080">
    <property type="entry name" value="SDRFAMILY"/>
</dbReference>
<dbReference type="InterPro" id="IPR036291">
    <property type="entry name" value="NAD(P)-bd_dom_sf"/>
</dbReference>
<dbReference type="GO" id="GO:0016491">
    <property type="term" value="F:oxidoreductase activity"/>
    <property type="evidence" value="ECO:0007669"/>
    <property type="project" value="UniProtKB-KW"/>
</dbReference>